<dbReference type="EMBL" id="NBNE01009194">
    <property type="protein sequence ID" value="OWY98659.1"/>
    <property type="molecule type" value="Genomic_DNA"/>
</dbReference>
<name>A0A225V2N8_9STRA</name>
<sequence>MEIKFVCVEPLRLRVDNLAAVKQIEGEKASTKSKHVDVQINFARCGILKPEYWEGERMPADLMTKGLAAPRICELRKPAGLQ</sequence>
<organism evidence="1 2">
    <name type="scientific">Phytophthora megakarya</name>
    <dbReference type="NCBI Taxonomy" id="4795"/>
    <lineage>
        <taxon>Eukaryota</taxon>
        <taxon>Sar</taxon>
        <taxon>Stramenopiles</taxon>
        <taxon>Oomycota</taxon>
        <taxon>Peronosporomycetes</taxon>
        <taxon>Peronosporales</taxon>
        <taxon>Peronosporaceae</taxon>
        <taxon>Phytophthora</taxon>
    </lineage>
</organism>
<reference evidence="2" key="1">
    <citation type="submission" date="2017-03" db="EMBL/GenBank/DDBJ databases">
        <title>Phytopthora megakarya and P. palmivora, two closely related causual agents of cacao black pod achieved similar genome size and gene model numbers by different mechanisms.</title>
        <authorList>
            <person name="Ali S."/>
            <person name="Shao J."/>
            <person name="Larry D.J."/>
            <person name="Kronmiller B."/>
            <person name="Shen D."/>
            <person name="Strem M.D."/>
            <person name="Melnick R.L."/>
            <person name="Guiltinan M.J."/>
            <person name="Tyler B.M."/>
            <person name="Meinhardt L.W."/>
            <person name="Bailey B.A."/>
        </authorList>
    </citation>
    <scope>NUCLEOTIDE SEQUENCE [LARGE SCALE GENOMIC DNA]</scope>
    <source>
        <strain evidence="2">zdho120</strain>
    </source>
</reference>
<dbReference type="Proteomes" id="UP000198211">
    <property type="component" value="Unassembled WGS sequence"/>
</dbReference>
<gene>
    <name evidence="1" type="ORF">PHMEG_00030527</name>
</gene>
<dbReference type="OrthoDB" id="94889at2759"/>
<evidence type="ECO:0000313" key="1">
    <source>
        <dbReference type="EMBL" id="OWY98659.1"/>
    </source>
</evidence>
<comment type="caution">
    <text evidence="1">The sequence shown here is derived from an EMBL/GenBank/DDBJ whole genome shotgun (WGS) entry which is preliminary data.</text>
</comment>
<protein>
    <submittedName>
        <fullName evidence="1">Polyprotein</fullName>
    </submittedName>
</protein>
<evidence type="ECO:0000313" key="2">
    <source>
        <dbReference type="Proteomes" id="UP000198211"/>
    </source>
</evidence>
<proteinExistence type="predicted"/>
<accession>A0A225V2N8</accession>
<dbReference type="AlphaFoldDB" id="A0A225V2N8"/>
<keyword evidence="2" id="KW-1185">Reference proteome</keyword>